<dbReference type="AlphaFoldDB" id="A0A2T3A3R2"/>
<evidence type="ECO:0000256" key="3">
    <source>
        <dbReference type="ARBA" id="ARBA00022786"/>
    </source>
</evidence>
<dbReference type="STRING" id="2025994.A0A2T3A3R2"/>
<evidence type="ECO:0000256" key="1">
    <source>
        <dbReference type="ARBA" id="ARBA00009991"/>
    </source>
</evidence>
<dbReference type="PANTHER" id="PTHR21367:SF1">
    <property type="entry name" value="ARGINYL-TRNA--PROTEIN TRANSFERASE 1"/>
    <property type="match status" value="1"/>
</dbReference>
<gene>
    <name evidence="8" type="ORF">BD289DRAFT_21924</name>
</gene>
<dbReference type="GO" id="GO:0004057">
    <property type="term" value="F:arginyl-tRNA--protein transferase activity"/>
    <property type="evidence" value="ECO:0007669"/>
    <property type="project" value="UniProtKB-EC"/>
</dbReference>
<dbReference type="SUPFAM" id="SSF55729">
    <property type="entry name" value="Acyl-CoA N-acyltransferases (Nat)"/>
    <property type="match status" value="1"/>
</dbReference>
<evidence type="ECO:0000259" key="6">
    <source>
        <dbReference type="Pfam" id="PF04376"/>
    </source>
</evidence>
<dbReference type="Proteomes" id="UP000241462">
    <property type="component" value="Unassembled WGS sequence"/>
</dbReference>
<dbReference type="OrthoDB" id="74183at2759"/>
<evidence type="ECO:0000259" key="7">
    <source>
        <dbReference type="Pfam" id="PF04377"/>
    </source>
</evidence>
<proteinExistence type="inferred from homology"/>
<dbReference type="InterPro" id="IPR017137">
    <property type="entry name" value="Arg-tRNA-P_Trfase_1_euk"/>
</dbReference>
<name>A0A2T3A3R2_9PEZI</name>
<dbReference type="EMBL" id="KZ678483">
    <property type="protein sequence ID" value="PSR82249.1"/>
    <property type="molecule type" value="Genomic_DNA"/>
</dbReference>
<comment type="similarity">
    <text evidence="1 5">Belongs to the R-transferase family.</text>
</comment>
<dbReference type="Pfam" id="PF04377">
    <property type="entry name" value="ATE_C"/>
    <property type="match status" value="1"/>
</dbReference>
<accession>A0A2T3A3R2</accession>
<keyword evidence="9" id="KW-1185">Reference proteome</keyword>
<keyword evidence="3 5" id="KW-0833">Ubl conjugation pathway</keyword>
<dbReference type="Pfam" id="PF04376">
    <property type="entry name" value="ATE_N"/>
    <property type="match status" value="1"/>
</dbReference>
<keyword evidence="4 5" id="KW-0012">Acyltransferase</keyword>
<evidence type="ECO:0000313" key="8">
    <source>
        <dbReference type="EMBL" id="PSR82249.1"/>
    </source>
</evidence>
<dbReference type="InterPro" id="IPR007472">
    <property type="entry name" value="N-end_Aminoacyl_Trfase_C"/>
</dbReference>
<dbReference type="PANTHER" id="PTHR21367">
    <property type="entry name" value="ARGININE-TRNA-PROTEIN TRANSFERASE 1"/>
    <property type="match status" value="1"/>
</dbReference>
<feature type="domain" description="N-end aminoacyl transferase N-terminal" evidence="6">
    <location>
        <begin position="7"/>
        <end position="83"/>
    </location>
</feature>
<evidence type="ECO:0000313" key="9">
    <source>
        <dbReference type="Proteomes" id="UP000241462"/>
    </source>
</evidence>
<dbReference type="GO" id="GO:0005737">
    <property type="term" value="C:cytoplasm"/>
    <property type="evidence" value="ECO:0007669"/>
    <property type="project" value="TreeGrafter"/>
</dbReference>
<comment type="catalytic activity">
    <reaction evidence="5">
        <text>an N-terminal L-alpha-aminoacyl-[protein] + L-arginyl-tRNA(Arg) = an N-terminal L-arginyl-L-aminoacyl-[protein] + tRNA(Arg) + H(+)</text>
        <dbReference type="Rhea" id="RHEA:10208"/>
        <dbReference type="Rhea" id="RHEA-COMP:9658"/>
        <dbReference type="Rhea" id="RHEA-COMP:9673"/>
        <dbReference type="Rhea" id="RHEA-COMP:10636"/>
        <dbReference type="Rhea" id="RHEA-COMP:10638"/>
        <dbReference type="ChEBI" id="CHEBI:15378"/>
        <dbReference type="ChEBI" id="CHEBI:78442"/>
        <dbReference type="ChEBI" id="CHEBI:78513"/>
        <dbReference type="ChEBI" id="CHEBI:78597"/>
        <dbReference type="ChEBI" id="CHEBI:83562"/>
        <dbReference type="EC" id="2.3.2.8"/>
    </reaction>
</comment>
<reference evidence="8 9" key="1">
    <citation type="journal article" date="2018" name="Mycol. Prog.">
        <title>Coniella lustricola, a new species from submerged detritus.</title>
        <authorList>
            <person name="Raudabaugh D.B."/>
            <person name="Iturriaga T."/>
            <person name="Carver A."/>
            <person name="Mondo S."/>
            <person name="Pangilinan J."/>
            <person name="Lipzen A."/>
            <person name="He G."/>
            <person name="Amirebrahimi M."/>
            <person name="Grigoriev I.V."/>
            <person name="Miller A.N."/>
        </authorList>
    </citation>
    <scope>NUCLEOTIDE SEQUENCE [LARGE SCALE GENOMIC DNA]</scope>
    <source>
        <strain evidence="8 9">B22-T-1</strain>
    </source>
</reference>
<sequence>MAASNSSDCGYCRKSRSGQSSKRYSYYANGYSLSPAFYQALIDKCWRRSGTLLYRPNQKRACCPHYTLRLDSTQCRPSRDQRQAVNRFNRFILGEDYTKKAARLYPLSRDQARKRDSTFDLVDRIHEAEVEALPAALQPAHNFQVTLESDNFTQEKFDVFENYQRVVHGEDASSISKKGFQRFLCDSPVRPGVHTNSSGRQIKVGSYHQCYRLDGKLVAVGVLDLLPHAVSAVYFMYHESIHRHQPGKLGALREIALAMEGGYQFWYPGYYIHSCPKMRYKIDYSPQYVLDPETLDWDLLDNQALAIFDSKSYVSLSGERTRSEEAQGNANACLQNVHAENNKEQISEHTVMKAAGEGGNEDQDDSDDNGAEDSVFASDMPGILSLSAMESMDLDHIRVLADHSEGFFETGETVIWTTDSIRDLGSLKSKIAELVATVGYELTEQIVLDFRRDSRQSA</sequence>
<comment type="function">
    <text evidence="5">Involved in the post-translational conjugation of arginine to the N-terminal aspartate or glutamate of a protein. This arginylation is required for degradation of the protein via the ubiquitin pathway.</text>
</comment>
<evidence type="ECO:0000256" key="4">
    <source>
        <dbReference type="ARBA" id="ARBA00023315"/>
    </source>
</evidence>
<dbReference type="InterPro" id="IPR016181">
    <property type="entry name" value="Acyl_CoA_acyltransferase"/>
</dbReference>
<dbReference type="FunCoup" id="A0A2T3A3R2">
    <property type="interactions" value="585"/>
</dbReference>
<evidence type="ECO:0000256" key="5">
    <source>
        <dbReference type="PIRNR" id="PIRNR037207"/>
    </source>
</evidence>
<dbReference type="EC" id="2.3.2.8" evidence="5"/>
<keyword evidence="2 5" id="KW-0808">Transferase</keyword>
<dbReference type="InParanoid" id="A0A2T3A3R2"/>
<dbReference type="InterPro" id="IPR030700">
    <property type="entry name" value="N-end_Aminoacyl_Trfase"/>
</dbReference>
<evidence type="ECO:0000256" key="2">
    <source>
        <dbReference type="ARBA" id="ARBA00022679"/>
    </source>
</evidence>
<dbReference type="InterPro" id="IPR007471">
    <property type="entry name" value="N-end_Aminoacyl_Trfase_N"/>
</dbReference>
<feature type="domain" description="N-end rule aminoacyl transferase C-terminal" evidence="7">
    <location>
        <begin position="155"/>
        <end position="291"/>
    </location>
</feature>
<organism evidence="8 9">
    <name type="scientific">Coniella lustricola</name>
    <dbReference type="NCBI Taxonomy" id="2025994"/>
    <lineage>
        <taxon>Eukaryota</taxon>
        <taxon>Fungi</taxon>
        <taxon>Dikarya</taxon>
        <taxon>Ascomycota</taxon>
        <taxon>Pezizomycotina</taxon>
        <taxon>Sordariomycetes</taxon>
        <taxon>Sordariomycetidae</taxon>
        <taxon>Diaporthales</taxon>
        <taxon>Schizoparmaceae</taxon>
        <taxon>Coniella</taxon>
    </lineage>
</organism>
<dbReference type="PIRSF" id="PIRSF037207">
    <property type="entry name" value="ATE1_euk"/>
    <property type="match status" value="1"/>
</dbReference>
<protein>
    <recommendedName>
        <fullName evidence="5">Arginyl-tRNA--protein transferase 1</fullName>
        <shortName evidence="5">Arginyltransferase 1</shortName>
        <shortName evidence="5">R-transferase 1</shortName>
        <ecNumber evidence="5">2.3.2.8</ecNumber>
    </recommendedName>
    <alternativeName>
        <fullName evidence="5">Arginine-tRNA--protein transferase 1</fullName>
    </alternativeName>
</protein>